<proteinExistence type="predicted"/>
<dbReference type="InterPro" id="IPR052972">
    <property type="entry name" value="Sacsin_chaperone_reg"/>
</dbReference>
<dbReference type="InterPro" id="IPR000210">
    <property type="entry name" value="BTB/POZ_dom"/>
</dbReference>
<dbReference type="Pfam" id="PF00651">
    <property type="entry name" value="BTB"/>
    <property type="match status" value="1"/>
</dbReference>
<gene>
    <name evidence="2" type="ORF">VTL71DRAFT_1992</name>
</gene>
<dbReference type="EMBL" id="JAZHXI010000010">
    <property type="protein sequence ID" value="KAL2067567.1"/>
    <property type="molecule type" value="Genomic_DNA"/>
</dbReference>
<dbReference type="InterPro" id="IPR036890">
    <property type="entry name" value="HATPase_C_sf"/>
</dbReference>
<organism evidence="2 3">
    <name type="scientific">Oculimacula yallundae</name>
    <dbReference type="NCBI Taxonomy" id="86028"/>
    <lineage>
        <taxon>Eukaryota</taxon>
        <taxon>Fungi</taxon>
        <taxon>Dikarya</taxon>
        <taxon>Ascomycota</taxon>
        <taxon>Pezizomycotina</taxon>
        <taxon>Leotiomycetes</taxon>
        <taxon>Helotiales</taxon>
        <taxon>Ploettnerulaceae</taxon>
        <taxon>Oculimacula</taxon>
    </lineage>
</organism>
<feature type="domain" description="BTB" evidence="1">
    <location>
        <begin position="2544"/>
        <end position="2615"/>
    </location>
</feature>
<keyword evidence="3" id="KW-1185">Reference proteome</keyword>
<protein>
    <recommendedName>
        <fullName evidence="1">BTB domain-containing protein</fullName>
    </recommendedName>
</protein>
<dbReference type="PANTHER" id="PTHR15600">
    <property type="entry name" value="SACSIN"/>
    <property type="match status" value="1"/>
</dbReference>
<dbReference type="NCBIfam" id="NF047352">
    <property type="entry name" value="P_loop_sacsin"/>
    <property type="match status" value="1"/>
</dbReference>
<dbReference type="Proteomes" id="UP001595075">
    <property type="component" value="Unassembled WGS sequence"/>
</dbReference>
<sequence length="2709" mass="303501">MAPQPIGSNAQKQRLTTALKNICRDYPAGGTVIRELLQNADDAGATEVKFVLDDRTYPKEDLIHPSLAQYQGPALLSFNNAVFKDKDFQSLSQLGDSLKLNDGATTGRFGRGFNSVYNWTDSPSIVSRERLLILDPHQEWSEGGPVYDFVKDFEDTAIKNQMVAYQSVMQHLDRPLDGTVIRIPLRNRSQTLRSDISSLSTTPMEIQEILRSFSAEFGTNGLLFMRNVTKLAIKCAGMSLKIEMIADDDIKSHKAKIIDAVKSALKSPDYSFHYNFKAGIRYTSEGESTTTNFMIQHSILDSLSGSLRAWAIGQQFIPWVAVAAQLPVSSSNITQCSLFNVLPLPVRTVQPLHIHALFSLTPDRANLHRLHDQSAQYQEPAKWNEWLFKEASPMAWTKLLVAVAKLYPLKSAFDKWPKILENKQEPLSDAVDRIVAIIQQGQLALWPTEIGYVSAEIGFLSLGSTSETVTLKEALGEAYFPVVYVPKSLQGHAKKTFNARVLSPESICTFLNTKPTLVSALSDKAKIALLEYVLSSTGLVDCGNLEIFPFEDGKFRSIQGINAFVHRDDFEKALFTRQGGRNLAHGILSKSAQNSLLSRCGSSTLHSSIRFRSVESLKDYCNKNVFKNFRQDQAMYPLNTGTAAFVANVWTWITDRNISMKDEHLSYLWLLPTSDDQLRQVKCQATAIYVAPPGLAGDVMRRIDALLSVKSLPLLLTGKEALGHRPSAVVKNILLAKATLGLADASSLLVYLQWLRKTLPLITTSEPEERDNIAQTIAARLSNKMTSQDMSIMTECLRGLRIFRKVTWESDGDTMVSCSTWTSLNNRNTSFGLLDEDTRFPDIRGVQFLAAPMGSPRQQILCAWKLARCVQSADVIQDQIIPAWQNGLSDDWSSACKEDIAAYILGAFSSLSLQTQAALRELPIVPVMRLNGDATTGFACASELIDSDVKELTALCFEDEAIVPKERFSRDFNVALKGCGLKTMVDETVVRHRIKCYASGNYSHTEVEKRARMLLRSSCKWESVEEPQNSDLRVSAWLPATQGGVTSLKNSSQCRGIRDGLLVGSQFPILITSTSEEWEHRLGWNVAIDTSVLMAQLQNGISHNSRLIVDAVLSYVSTQNLIGVLAPQLKDIRCVVIRSDFFVVPDHAFRPTEQFHHQGCYRLHPYLANVDSLFWHDHEKLLIQIGVRETPEPADLLKVQGTLIAKDELHDHDVVVAIEILKFAAKFPREAIPGLKVLGATGNFHDIGEIYYNDLGALRSRQGFNLTHPDIPLATIRGLGIDSLSAQRVKGILEIGNEDEEEFDQQENAITRISDTLDRYPIDTTFREYLANADDSKGATEISWLLDERNHPSADLITPEMKELQGPSLLTYNNGTFTKADFDGLKNVGEGSKMLDKGSIGQFGRGSQTMFHFTDFPLILSGEYLLILDPQRSILPMNPIKGKRMPGVKLKLTKVREACPDQLAPFEGLFGYSIDQDSFSGTIFRFPLVTQASKGLLRISKRDLNSAEVCRLMDAYFEEARSSLLFLRHIDTIEFSVHGKENSGWLVERRDPVLRRLGQDTRLSQQVNCPFTKHLGFGKPIKGEDMWWVSIQDLSSIMELHPATSKRAAKNVECGIAALLSSDVKGDHVGILRPARESQMFNTLPLTIASDLPVHIHASFSLSGDRKSIALDAHRSGSPGSESNRHLLENIIPKLYLEFLSDLVVQIHTEVFKFWPQEEPAKNSFGSHIYTSFWQALPGSLLKLFPNPDSAKKVEVYDLAQAVFDFTIANQSKELSPLLLSLGVNLVRDIPKHIVTQLKKLDPSPNYVSGAMLRALLKAEGCKPKLQVAMKSSTLLWGIVFDLMAPPNLSVQDAQDCHGCHVLPLANQSLGTLKIAATDYYMATFEEVKLFQFASEKLVLRTAGPRLEALITKGKFNVVPLQLIHFGKLLESRPAPLQTSIEADQWLESFWKYWNSKSVGTPNAEVMKFNSPLLRATYDHIPRYFTPQQFYQLPAVVLSSLQAHQQLCESIPGLYHVSQKYLPKTLAQEEKSLDYPFSFCRLIRSLAILAGARGNNRLLGSRVDDSNIQTLRNLVIEHVSGSILQREHQFPGLKQHIQNLPIWPSFTKTPTPPLIAASSAIIASNSTMLVPWVKSSSFIDPKFMNNPDSLKNVACLAQLGVCTLTVEALLKNHVLPLPQNVGNVYWAEYKVLINTLASFRLPAYDTLRTGPVAIDGNMNLKIASQLFDHENATFKAAFVLEDKTHFLHPEIRRFRAFWLKCGLRHDVQNLIEPSHYLDCILAMANRTKGDRTQDPTFNRDMQVVLAPLTALNHSLGKFTPTDWQFVANQNVFQSRTVFDGESEYQRHSMTIVSQGKPSQTLSELISKEYTPICWSQVPFAIHEPSPYVFNQLPDKGKPQARLVWRHLKNLKDVSLRLKPTQVQDFFRDLKKTYQHLQDHVDESRANFDLADNKVWLNMREWNDHTVLMEDFQTSWQSIDMLVLSSSVDSGSVQAVRPGLMVYEKLLRALGCKSIIYPTIEAPPLPEGYSLVASLRQLRKDGKLLDITYSSEGRTIEAHTVVLASVSEYCKAQFANWTAPPIISYDRAVDPDFFLTYRTVKLLIDYAYEEPISWENMQVVEADDDAKISLKRDMLLDLCKGADYWMIESLLAQAEARLLAAGGRMINLDNVYDVERVAKKSGAVHFQKLCEKFINENHDAVVRAHSQESG</sequence>
<reference evidence="2 3" key="1">
    <citation type="journal article" date="2024" name="Commun. Biol.">
        <title>Comparative genomic analysis of thermophilic fungi reveals convergent evolutionary adaptations and gene losses.</title>
        <authorList>
            <person name="Steindorff A.S."/>
            <person name="Aguilar-Pontes M.V."/>
            <person name="Robinson A.J."/>
            <person name="Andreopoulos B."/>
            <person name="LaButti K."/>
            <person name="Kuo A."/>
            <person name="Mondo S."/>
            <person name="Riley R."/>
            <person name="Otillar R."/>
            <person name="Haridas S."/>
            <person name="Lipzen A."/>
            <person name="Grimwood J."/>
            <person name="Schmutz J."/>
            <person name="Clum A."/>
            <person name="Reid I.D."/>
            <person name="Moisan M.C."/>
            <person name="Butler G."/>
            <person name="Nguyen T.T.M."/>
            <person name="Dewar K."/>
            <person name="Conant G."/>
            <person name="Drula E."/>
            <person name="Henrissat B."/>
            <person name="Hansel C."/>
            <person name="Singer S."/>
            <person name="Hutchinson M.I."/>
            <person name="de Vries R.P."/>
            <person name="Natvig D.O."/>
            <person name="Powell A.J."/>
            <person name="Tsang A."/>
            <person name="Grigoriev I.V."/>
        </authorList>
    </citation>
    <scope>NUCLEOTIDE SEQUENCE [LARGE SCALE GENOMIC DNA]</scope>
    <source>
        <strain evidence="2 3">CBS 494.80</strain>
    </source>
</reference>
<evidence type="ECO:0000313" key="3">
    <source>
        <dbReference type="Proteomes" id="UP001595075"/>
    </source>
</evidence>
<dbReference type="InterPro" id="IPR011333">
    <property type="entry name" value="SKP1/BTB/POZ_sf"/>
</dbReference>
<dbReference type="SUPFAM" id="SSF55874">
    <property type="entry name" value="ATPase domain of HSP90 chaperone/DNA topoisomerase II/histidine kinase"/>
    <property type="match status" value="2"/>
</dbReference>
<dbReference type="InterPro" id="IPR058210">
    <property type="entry name" value="SACS/Nov_dom"/>
</dbReference>
<accession>A0ABR4CCB3</accession>
<dbReference type="Gene3D" id="3.30.710.10">
    <property type="entry name" value="Potassium Channel Kv1.1, Chain A"/>
    <property type="match status" value="1"/>
</dbReference>
<dbReference type="SUPFAM" id="SSF54695">
    <property type="entry name" value="POZ domain"/>
    <property type="match status" value="1"/>
</dbReference>
<evidence type="ECO:0000313" key="2">
    <source>
        <dbReference type="EMBL" id="KAL2067567.1"/>
    </source>
</evidence>
<dbReference type="PROSITE" id="PS50097">
    <property type="entry name" value="BTB"/>
    <property type="match status" value="1"/>
</dbReference>
<comment type="caution">
    <text evidence="2">The sequence shown here is derived from an EMBL/GenBank/DDBJ whole genome shotgun (WGS) entry which is preliminary data.</text>
</comment>
<dbReference type="Pfam" id="PF25794">
    <property type="entry name" value="SACS"/>
    <property type="match status" value="2"/>
</dbReference>
<evidence type="ECO:0000259" key="1">
    <source>
        <dbReference type="PROSITE" id="PS50097"/>
    </source>
</evidence>
<name>A0ABR4CCB3_9HELO</name>
<dbReference type="PANTHER" id="PTHR15600:SF42">
    <property type="entry name" value="SACSIN"/>
    <property type="match status" value="1"/>
</dbReference>